<evidence type="ECO:0000313" key="7">
    <source>
        <dbReference type="EMBL" id="UPL22313.1"/>
    </source>
</evidence>
<keyword evidence="2" id="KW-0238">DNA-binding</keyword>
<dbReference type="SUPFAM" id="SSF46689">
    <property type="entry name" value="Homeodomain-like"/>
    <property type="match status" value="1"/>
</dbReference>
<dbReference type="PANTHER" id="PTHR47918:SF1">
    <property type="entry name" value="DNA-BINDING PROTEIN FIS"/>
    <property type="match status" value="1"/>
</dbReference>
<dbReference type="OrthoDB" id="9802388at2"/>
<sequence length="79" mass="8827">MSTTNPLEQSVRERLERYFADLGESEPRDLLSMVISCVERPVLQVALEKSAGNQSKAAEMLGITRSTLRKKLSAHNLQP</sequence>
<dbReference type="GO" id="GO:0043565">
    <property type="term" value="F:sequence-specific DNA binding"/>
    <property type="evidence" value="ECO:0007669"/>
    <property type="project" value="InterPro"/>
</dbReference>
<dbReference type="GeneID" id="96777167"/>
<dbReference type="AlphaFoldDB" id="A0A0A2N1I9"/>
<dbReference type="InterPro" id="IPR050207">
    <property type="entry name" value="Trans_regulatory_Fis"/>
</dbReference>
<evidence type="ECO:0000313" key="8">
    <source>
        <dbReference type="EMBL" id="WBM37359.1"/>
    </source>
</evidence>
<dbReference type="PRINTS" id="PR01590">
    <property type="entry name" value="HTHFIS"/>
</dbReference>
<dbReference type="Proteomes" id="UP000830925">
    <property type="component" value="Chromosome"/>
</dbReference>
<dbReference type="InterPro" id="IPR009057">
    <property type="entry name" value="Homeodomain-like_sf"/>
</dbReference>
<accession>A0A0A2N1I9</accession>
<dbReference type="EMBL" id="CP095873">
    <property type="protein sequence ID" value="UPL22313.1"/>
    <property type="molecule type" value="Genomic_DNA"/>
</dbReference>
<dbReference type="Proteomes" id="UP000245216">
    <property type="component" value="Unassembled WGS sequence"/>
</dbReference>
<dbReference type="eggNOG" id="COG2901">
    <property type="taxonomic scope" value="Bacteria"/>
</dbReference>
<dbReference type="EMBL" id="CP021641">
    <property type="protein sequence ID" value="ASR90549.1"/>
    <property type="molecule type" value="Genomic_DNA"/>
</dbReference>
<evidence type="ECO:0000313" key="11">
    <source>
        <dbReference type="Proteomes" id="UP001211866"/>
    </source>
</evidence>
<evidence type="ECO:0000313" key="6">
    <source>
        <dbReference type="EMBL" id="PWE15173.1"/>
    </source>
</evidence>
<dbReference type="STRING" id="511.UZ73_04785"/>
<dbReference type="InterPro" id="IPR002197">
    <property type="entry name" value="HTH_Fis"/>
</dbReference>
<gene>
    <name evidence="5" type="ORF">AFA_14440</name>
    <name evidence="6" type="ORF">DF183_00070</name>
    <name evidence="8" type="ORF">M2J83_16340</name>
    <name evidence="7" type="ORF">MXF72_04325</name>
</gene>
<protein>
    <recommendedName>
        <fullName evidence="3">Putative Fis-like DNA-binding protein</fullName>
    </recommendedName>
</protein>
<dbReference type="InterPro" id="IPR005412">
    <property type="entry name" value="Fis_DNA-bd"/>
</dbReference>
<accession>A0A0M7FRY6</accession>
<dbReference type="KEGG" id="afq:AFA_14440"/>
<keyword evidence="11" id="KW-1185">Reference proteome</keyword>
<dbReference type="Pfam" id="PF02954">
    <property type="entry name" value="HTH_8"/>
    <property type="match status" value="1"/>
</dbReference>
<evidence type="ECO:0000256" key="3">
    <source>
        <dbReference type="ARBA" id="ARBA00029540"/>
    </source>
</evidence>
<evidence type="ECO:0000256" key="2">
    <source>
        <dbReference type="ARBA" id="ARBA00023125"/>
    </source>
</evidence>
<dbReference type="EMBL" id="CP096916">
    <property type="protein sequence ID" value="WBM37359.1"/>
    <property type="molecule type" value="Genomic_DNA"/>
</dbReference>
<reference evidence="6 10" key="2">
    <citation type="submission" date="2018-05" db="EMBL/GenBank/DDBJ databases">
        <title>Genome Sequence of an Efficient Indole-Degrading Bacterium, Alcaligenes sp.YBY.</title>
        <authorList>
            <person name="Yang B."/>
        </authorList>
    </citation>
    <scope>NUCLEOTIDE SEQUENCE [LARGE SCALE GENOMIC DNA]</scope>
    <source>
        <strain evidence="6 10">YBY</strain>
    </source>
</reference>
<evidence type="ECO:0000313" key="5">
    <source>
        <dbReference type="EMBL" id="ASR90549.1"/>
    </source>
</evidence>
<organism evidence="6 10">
    <name type="scientific">Alcaligenes faecalis</name>
    <dbReference type="NCBI Taxonomy" id="511"/>
    <lineage>
        <taxon>Bacteria</taxon>
        <taxon>Pseudomonadati</taxon>
        <taxon>Pseudomonadota</taxon>
        <taxon>Betaproteobacteria</taxon>
        <taxon>Burkholderiales</taxon>
        <taxon>Alcaligenaceae</taxon>
        <taxon>Alcaligenes</taxon>
    </lineage>
</organism>
<evidence type="ECO:0000259" key="4">
    <source>
        <dbReference type="Pfam" id="PF02954"/>
    </source>
</evidence>
<dbReference type="EMBL" id="QEXO01000001">
    <property type="protein sequence ID" value="PWE15173.1"/>
    <property type="molecule type" value="Genomic_DNA"/>
</dbReference>
<evidence type="ECO:0000313" key="9">
    <source>
        <dbReference type="Proteomes" id="UP000214561"/>
    </source>
</evidence>
<dbReference type="RefSeq" id="WP_003803089.1">
    <property type="nucleotide sequence ID" value="NZ_CAXOJJ010000027.1"/>
</dbReference>
<proteinExistence type="inferred from homology"/>
<reference evidence="7" key="4">
    <citation type="submission" date="2022-04" db="EMBL/GenBank/DDBJ databases">
        <title>Genomic mining of Alcaligenes faecalis D334 producing ectoin and derivatives.</title>
        <authorList>
            <person name="Doan V.T."/>
            <person name="Quach N.T."/>
            <person name="Vu T.-H.-N."/>
            <person name="Phi Q.-T."/>
        </authorList>
    </citation>
    <scope>NUCLEOTIDE SEQUENCE</scope>
    <source>
        <strain evidence="7">D334</strain>
    </source>
</reference>
<reference evidence="8 11" key="5">
    <citation type="submission" date="2022-05" db="EMBL/GenBank/DDBJ databases">
        <title>Complete sequence of strain NY11312.</title>
        <authorList>
            <person name="Zhou D."/>
        </authorList>
    </citation>
    <scope>NUCLEOTIDE SEQUENCE [LARGE SCALE GENOMIC DNA]</scope>
    <source>
        <strain evidence="8 11">NY11312</strain>
    </source>
</reference>
<comment type="similarity">
    <text evidence="1">Belongs to the transcriptional regulatory Fis family.</text>
</comment>
<dbReference type="GO" id="GO:0006355">
    <property type="term" value="P:regulation of DNA-templated transcription"/>
    <property type="evidence" value="ECO:0007669"/>
    <property type="project" value="InterPro"/>
</dbReference>
<feature type="domain" description="DNA binding HTH" evidence="4">
    <location>
        <begin position="38"/>
        <end position="73"/>
    </location>
</feature>
<dbReference type="PIRSF" id="PIRSF002097">
    <property type="entry name" value="DNA-binding_Fis"/>
    <property type="match status" value="1"/>
</dbReference>
<name>A0A0A2N1I9_ALCFA</name>
<reference evidence="5 9" key="1">
    <citation type="submission" date="2017-05" db="EMBL/GenBank/DDBJ databases">
        <authorList>
            <person name="Qiu J.G."/>
            <person name="He J."/>
        </authorList>
    </citation>
    <scope>NUCLEOTIDE SEQUENCE [LARGE SCALE GENOMIC DNA]</scope>
    <source>
        <strain evidence="5 9">JQ135</strain>
    </source>
</reference>
<dbReference type="PANTHER" id="PTHR47918">
    <property type="entry name" value="DNA-BINDING PROTEIN FIS"/>
    <property type="match status" value="1"/>
</dbReference>
<evidence type="ECO:0000313" key="10">
    <source>
        <dbReference type="Proteomes" id="UP000245216"/>
    </source>
</evidence>
<dbReference type="Proteomes" id="UP000214561">
    <property type="component" value="Chromosome"/>
</dbReference>
<dbReference type="KEGG" id="afa:UZ73_04785"/>
<reference evidence="6 10" key="3">
    <citation type="submission" date="2018-05" db="EMBL/GenBank/DDBJ databases">
        <authorList>
            <person name="Lanie J.A."/>
            <person name="Ng W.-L."/>
            <person name="Kazmierczak K.M."/>
            <person name="Andrzejewski T.M."/>
            <person name="Davidsen T.M."/>
            <person name="Wayne K.J."/>
            <person name="Tettelin H."/>
            <person name="Glass J.I."/>
            <person name="Rusch D."/>
            <person name="Podicherti R."/>
            <person name="Tsui H.-C.T."/>
            <person name="Winkler M.E."/>
        </authorList>
    </citation>
    <scope>NUCLEOTIDE SEQUENCE [LARGE SCALE GENOMIC DNA]</scope>
    <source>
        <strain evidence="6 10">YBY</strain>
    </source>
</reference>
<evidence type="ECO:0000256" key="1">
    <source>
        <dbReference type="ARBA" id="ARBA00008559"/>
    </source>
</evidence>
<dbReference type="Proteomes" id="UP001211866">
    <property type="component" value="Chromosome"/>
</dbReference>
<dbReference type="Gene3D" id="1.10.10.60">
    <property type="entry name" value="Homeodomain-like"/>
    <property type="match status" value="1"/>
</dbReference>